<dbReference type="Proteomes" id="UP000815698">
    <property type="component" value="Chromosome"/>
</dbReference>
<proteinExistence type="inferred from homology"/>
<protein>
    <recommendedName>
        <fullName evidence="3 7">L-lactate dehydrogenase</fullName>
        <shortName evidence="7">L-LDH</shortName>
        <ecNumber evidence="3 7">1.1.1.27</ecNumber>
    </recommendedName>
</protein>
<evidence type="ECO:0000313" key="10">
    <source>
        <dbReference type="EMBL" id="ATH97595.1"/>
    </source>
</evidence>
<comment type="pathway">
    <text evidence="1 7">Fermentation; pyruvate fermentation to lactate; (S)-lactate from pyruvate: step 1/1.</text>
</comment>
<dbReference type="InterPro" id="IPR036291">
    <property type="entry name" value="NAD(P)-bd_dom_sf"/>
</dbReference>
<dbReference type="NCBIfam" id="TIGR01771">
    <property type="entry name" value="L-LDH-NAD"/>
    <property type="match status" value="1"/>
</dbReference>
<dbReference type="InterPro" id="IPR015955">
    <property type="entry name" value="Lactate_DH/Glyco_Ohase_4_C"/>
</dbReference>
<dbReference type="RefSeq" id="WP_061212500.1">
    <property type="nucleotide sequence ID" value="NZ_CP023482.1"/>
</dbReference>
<dbReference type="InterPro" id="IPR001236">
    <property type="entry name" value="Lactate/malate_DH_N"/>
</dbReference>
<sequence>MTAPLVSTGSPSARPTKIAVIGAGSVGSSVAYAAMLRGSAQTIALYDLATAKAEAEVLDLAHGAQFGSGATILGGSDISCVADADVVVITAGARQKPGQTRLDLAGTNVKILRSLMPQLLEQAPEAMFMLVTNPCDVLTVAAQQATGLDPSRIFSSGTVLDSSRLKWLLSKRIGVNPRSVHARIIGEHGDSEFAVWSNANIGGIPLREWRNSDGSLAFTEAELDAVRDEVANSAYQIIQGKGATNLAIGVSAARICEAIINDEKAVLTVSTVLNDYRGVSGVAMSVPSVVGRGGVERVLDIPLDEHETHLLRASAGQLSAIQEKLGLELE</sequence>
<comment type="caution">
    <text evidence="7">Lacks conserved residue(s) required for the propagation of feature annotation.</text>
</comment>
<feature type="binding site" evidence="7">
    <location>
        <position position="156"/>
    </location>
    <ligand>
        <name>NAD(+)</name>
        <dbReference type="ChEBI" id="CHEBI:57540"/>
    </ligand>
</feature>
<evidence type="ECO:0000259" key="9">
    <source>
        <dbReference type="Pfam" id="PF02866"/>
    </source>
</evidence>
<evidence type="ECO:0000256" key="7">
    <source>
        <dbReference type="HAMAP-Rule" id="MF_00488"/>
    </source>
</evidence>
<evidence type="ECO:0000256" key="2">
    <source>
        <dbReference type="ARBA" id="ARBA00006054"/>
    </source>
</evidence>
<dbReference type="Pfam" id="PF00056">
    <property type="entry name" value="Ldh_1_N"/>
    <property type="match status" value="1"/>
</dbReference>
<feature type="binding site" evidence="7">
    <location>
        <position position="47"/>
    </location>
    <ligand>
        <name>NAD(+)</name>
        <dbReference type="ChEBI" id="CHEBI:57540"/>
    </ligand>
</feature>
<comment type="similarity">
    <text evidence="2 7">Belongs to the LDH/MDH superfamily. LDH family.</text>
</comment>
<gene>
    <name evidence="7" type="primary">ldh</name>
    <name evidence="10" type="ORF">COP05_06205</name>
</gene>
<dbReference type="PANTHER" id="PTHR43128:SF16">
    <property type="entry name" value="L-LACTATE DEHYDROGENASE"/>
    <property type="match status" value="1"/>
</dbReference>
<evidence type="ECO:0000259" key="8">
    <source>
        <dbReference type="Pfam" id="PF00056"/>
    </source>
</evidence>
<dbReference type="Gene3D" id="3.90.110.10">
    <property type="entry name" value="Lactate dehydrogenase/glycoside hydrolase, family 4, C-terminal"/>
    <property type="match status" value="1"/>
</dbReference>
<feature type="modified residue" description="Phosphotyrosine" evidence="7">
    <location>
        <position position="235"/>
    </location>
</feature>
<keyword evidence="5 7" id="KW-0520">NAD</keyword>
<organism evidence="10 11">
    <name type="scientific">Dermabacter jinjuensis</name>
    <dbReference type="NCBI Taxonomy" id="1667168"/>
    <lineage>
        <taxon>Bacteria</taxon>
        <taxon>Bacillati</taxon>
        <taxon>Actinomycetota</taxon>
        <taxon>Actinomycetes</taxon>
        <taxon>Micrococcales</taxon>
        <taxon>Dermabacteraceae</taxon>
        <taxon>Dermabacter</taxon>
    </lineage>
</organism>
<comment type="catalytic activity">
    <reaction evidence="6 7">
        <text>(S)-lactate + NAD(+) = pyruvate + NADH + H(+)</text>
        <dbReference type="Rhea" id="RHEA:23444"/>
        <dbReference type="ChEBI" id="CHEBI:15361"/>
        <dbReference type="ChEBI" id="CHEBI:15378"/>
        <dbReference type="ChEBI" id="CHEBI:16651"/>
        <dbReference type="ChEBI" id="CHEBI:57540"/>
        <dbReference type="ChEBI" id="CHEBI:57945"/>
        <dbReference type="EC" id="1.1.1.27"/>
    </reaction>
</comment>
<evidence type="ECO:0000313" key="11">
    <source>
        <dbReference type="Proteomes" id="UP000815698"/>
    </source>
</evidence>
<feature type="binding site" evidence="7">
    <location>
        <position position="52"/>
    </location>
    <ligand>
        <name>NAD(+)</name>
        <dbReference type="ChEBI" id="CHEBI:57540"/>
    </ligand>
</feature>
<dbReference type="PANTHER" id="PTHR43128">
    <property type="entry name" value="L-2-HYDROXYCARBOXYLATE DEHYDROGENASE (NAD(P)(+))"/>
    <property type="match status" value="1"/>
</dbReference>
<feature type="binding site" evidence="7">
    <location>
        <begin position="133"/>
        <end position="136"/>
    </location>
    <ligand>
        <name>substrate</name>
    </ligand>
</feature>
<feature type="active site" description="Proton acceptor" evidence="7">
    <location>
        <position position="188"/>
    </location>
</feature>
<dbReference type="EMBL" id="CP023482">
    <property type="protein sequence ID" value="ATH97595.1"/>
    <property type="molecule type" value="Genomic_DNA"/>
</dbReference>
<feature type="binding site" evidence="7">
    <location>
        <position position="166"/>
    </location>
    <ligand>
        <name>beta-D-fructose 1,6-bisphosphate</name>
        <dbReference type="ChEBI" id="CHEBI:32966"/>
        <note>allosteric activator</note>
    </ligand>
</feature>
<accession>A0ABN5DZM8</accession>
<evidence type="ECO:0000256" key="1">
    <source>
        <dbReference type="ARBA" id="ARBA00004843"/>
    </source>
</evidence>
<dbReference type="InterPro" id="IPR018177">
    <property type="entry name" value="L-lactate_DH_AS"/>
</dbReference>
<comment type="activity regulation">
    <text evidence="7">Allosterically activated by fructose 1,6-bisphosphate (FBP).</text>
</comment>
<dbReference type="PROSITE" id="PS00064">
    <property type="entry name" value="L_LDH"/>
    <property type="match status" value="1"/>
</dbReference>
<keyword evidence="7" id="KW-0021">Allosteric enzyme</keyword>
<feature type="binding site" evidence="7">
    <location>
        <position position="95"/>
    </location>
    <ligand>
        <name>substrate</name>
    </ligand>
</feature>
<dbReference type="CDD" id="cd05292">
    <property type="entry name" value="LDH_2"/>
    <property type="match status" value="1"/>
</dbReference>
<evidence type="ECO:0000256" key="4">
    <source>
        <dbReference type="ARBA" id="ARBA00023002"/>
    </source>
</evidence>
<dbReference type="InterPro" id="IPR011304">
    <property type="entry name" value="L-lactate_DH"/>
</dbReference>
<dbReference type="SUPFAM" id="SSF56327">
    <property type="entry name" value="LDH C-terminal domain-like"/>
    <property type="match status" value="1"/>
</dbReference>
<keyword evidence="4 7" id="KW-0560">Oxidoreductase</keyword>
<comment type="subunit">
    <text evidence="7">Homotetramer.</text>
</comment>
<evidence type="ECO:0000256" key="3">
    <source>
        <dbReference type="ARBA" id="ARBA00012967"/>
    </source>
</evidence>
<keyword evidence="7" id="KW-0963">Cytoplasm</keyword>
<dbReference type="InterPro" id="IPR001557">
    <property type="entry name" value="L-lactate/malate_DH"/>
</dbReference>
<feature type="binding site" evidence="7">
    <location>
        <position position="244"/>
    </location>
    <ligand>
        <name>substrate</name>
    </ligand>
</feature>
<dbReference type="GeneID" id="74909437"/>
<dbReference type="SUPFAM" id="SSF51735">
    <property type="entry name" value="NAD(P)-binding Rossmann-fold domains"/>
    <property type="match status" value="1"/>
</dbReference>
<reference evidence="10 11" key="1">
    <citation type="journal article" date="2016" name="Int. J. Syst. Evol. Microbiol.">
        <title>Dermabacter jinjuensis sp. nov., a novel species of the genus Dermabacter isolated from a clinical specimen.</title>
        <authorList>
            <person name="Park Y.K."/>
            <person name="Lee K.M."/>
            <person name="Lee W.K."/>
            <person name="Cho M.J."/>
            <person name="Lee H.S."/>
            <person name="Cho Y.G."/>
            <person name="Lee Y.C."/>
            <person name="Lee W.K."/>
            <person name="Seong W.K."/>
            <person name="Hwang K.J."/>
        </authorList>
    </citation>
    <scope>NUCLEOTIDE SEQUENCE [LARGE SCALE GENOMIC DNA]</scope>
    <source>
        <strain evidence="10 11">32T</strain>
    </source>
</reference>
<feature type="binding site" evidence="7">
    <location>
        <begin position="92"/>
        <end position="93"/>
    </location>
    <ligand>
        <name>NAD(+)</name>
        <dbReference type="ChEBI" id="CHEBI:57540"/>
    </ligand>
</feature>
<dbReference type="EC" id="1.1.1.27" evidence="3 7"/>
<feature type="binding site" evidence="7">
    <location>
        <begin position="131"/>
        <end position="133"/>
    </location>
    <ligand>
        <name>NAD(+)</name>
        <dbReference type="ChEBI" id="CHEBI:57540"/>
    </ligand>
</feature>
<feature type="domain" description="Lactate/malate dehydrogenase C-terminal" evidence="9">
    <location>
        <begin position="158"/>
        <end position="324"/>
    </location>
</feature>
<dbReference type="Gene3D" id="3.40.50.720">
    <property type="entry name" value="NAD(P)-binding Rossmann-like Domain"/>
    <property type="match status" value="1"/>
</dbReference>
<evidence type="ECO:0000256" key="6">
    <source>
        <dbReference type="ARBA" id="ARBA00049258"/>
    </source>
</evidence>
<dbReference type="HAMAP" id="MF_00488">
    <property type="entry name" value="Lactate_dehydrog"/>
    <property type="match status" value="1"/>
</dbReference>
<feature type="binding site" evidence="7">
    <location>
        <position position="181"/>
    </location>
    <ligand>
        <name>beta-D-fructose 1,6-bisphosphate</name>
        <dbReference type="ChEBI" id="CHEBI:32966"/>
        <note>allosteric activator</note>
    </ligand>
</feature>
<name>A0ABN5DZM8_9MICO</name>
<evidence type="ECO:0000256" key="5">
    <source>
        <dbReference type="ARBA" id="ARBA00023027"/>
    </source>
</evidence>
<feature type="binding site" evidence="7">
    <location>
        <position position="26"/>
    </location>
    <ligand>
        <name>NAD(+)</name>
        <dbReference type="ChEBI" id="CHEBI:57540"/>
    </ligand>
</feature>
<feature type="domain" description="Lactate/malate dehydrogenase N-terminal" evidence="8">
    <location>
        <begin position="16"/>
        <end position="154"/>
    </location>
</feature>
<comment type="function">
    <text evidence="7">Catalyzes the conversion of lactate to pyruvate.</text>
</comment>
<keyword evidence="11" id="KW-1185">Reference proteome</keyword>
<dbReference type="InterPro" id="IPR022383">
    <property type="entry name" value="Lactate/malate_DH_C"/>
</dbReference>
<feature type="binding site" evidence="7">
    <location>
        <position position="101"/>
    </location>
    <ligand>
        <name>substrate</name>
    </ligand>
</feature>
<comment type="subcellular location">
    <subcellularLocation>
        <location evidence="7">Cytoplasm</location>
    </subcellularLocation>
</comment>
<dbReference type="PRINTS" id="PR00086">
    <property type="entry name" value="LLDHDRGNASE"/>
</dbReference>
<dbReference type="PIRSF" id="PIRSF000102">
    <property type="entry name" value="Lac_mal_DH"/>
    <property type="match status" value="1"/>
</dbReference>
<feature type="binding site" evidence="7">
    <location>
        <begin position="161"/>
        <end position="164"/>
    </location>
    <ligand>
        <name>substrate</name>
    </ligand>
</feature>
<dbReference type="Pfam" id="PF02866">
    <property type="entry name" value="Ldh_1_C"/>
    <property type="match status" value="1"/>
</dbReference>
<feature type="binding site" evidence="7">
    <location>
        <position position="114"/>
    </location>
    <ligand>
        <name>NAD(+)</name>
        <dbReference type="ChEBI" id="CHEBI:57540"/>
    </ligand>
</feature>
<keyword evidence="7" id="KW-0597">Phosphoprotein</keyword>